<sequence>VCCAALMGEHMHNLTVIQPERLQQTVEPVRYSINLPPCDTEIFHGDVLQWRSFRDLFAAIYGNNPRLSPVEKLFHLHQKTRGKAKAIVSKAPPTNDGFALAW</sequence>
<evidence type="ECO:0000313" key="1">
    <source>
        <dbReference type="EMBL" id="JAI34385.1"/>
    </source>
</evidence>
<dbReference type="AlphaFoldDB" id="A0A0K8V722"/>
<proteinExistence type="predicted"/>
<feature type="non-terminal residue" evidence="1">
    <location>
        <position position="1"/>
    </location>
</feature>
<feature type="non-terminal residue" evidence="1">
    <location>
        <position position="102"/>
    </location>
</feature>
<reference evidence="1" key="1">
    <citation type="submission" date="2015-06" db="EMBL/GenBank/DDBJ databases">
        <authorList>
            <person name="Hoefler B.C."/>
            <person name="Straight P.D."/>
        </authorList>
    </citation>
    <scope>NUCLEOTIDE SEQUENCE</scope>
</reference>
<organism evidence="1">
    <name type="scientific">Bactrocera latifrons</name>
    <name type="common">Malaysian fruit fly</name>
    <name type="synonym">Chaetodacus latifrons</name>
    <dbReference type="NCBI Taxonomy" id="174628"/>
    <lineage>
        <taxon>Eukaryota</taxon>
        <taxon>Metazoa</taxon>
        <taxon>Ecdysozoa</taxon>
        <taxon>Arthropoda</taxon>
        <taxon>Hexapoda</taxon>
        <taxon>Insecta</taxon>
        <taxon>Pterygota</taxon>
        <taxon>Neoptera</taxon>
        <taxon>Endopterygota</taxon>
        <taxon>Diptera</taxon>
        <taxon>Brachycera</taxon>
        <taxon>Muscomorpha</taxon>
        <taxon>Tephritoidea</taxon>
        <taxon>Tephritidae</taxon>
        <taxon>Bactrocera</taxon>
        <taxon>Bactrocera</taxon>
    </lineage>
</organism>
<gene>
    <name evidence="1" type="ORF">c0_g1_i2</name>
</gene>
<protein>
    <submittedName>
        <fullName evidence="1">Uncharacterized protein</fullName>
    </submittedName>
</protein>
<name>A0A0K8V722_BACLA</name>
<accession>A0A0K8V722</accession>
<dbReference type="EMBL" id="GDHF01017929">
    <property type="protein sequence ID" value="JAI34385.1"/>
    <property type="molecule type" value="Transcribed_RNA"/>
</dbReference>